<comment type="caution">
    <text evidence="3">The sequence shown here is derived from an EMBL/GenBank/DDBJ whole genome shotgun (WGS) entry which is preliminary data.</text>
</comment>
<dbReference type="Gene3D" id="3.30.559.10">
    <property type="entry name" value="Chloramphenicol acetyltransferase-like domain"/>
    <property type="match status" value="2"/>
</dbReference>
<organism evidence="3 4">
    <name type="scientific">Rhodotorula paludigena</name>
    <dbReference type="NCBI Taxonomy" id="86838"/>
    <lineage>
        <taxon>Eukaryota</taxon>
        <taxon>Fungi</taxon>
        <taxon>Dikarya</taxon>
        <taxon>Basidiomycota</taxon>
        <taxon>Pucciniomycotina</taxon>
        <taxon>Microbotryomycetes</taxon>
        <taxon>Sporidiobolales</taxon>
        <taxon>Sporidiobolaceae</taxon>
        <taxon>Rhodotorula</taxon>
    </lineage>
</organism>
<dbReference type="Pfam" id="PF02458">
    <property type="entry name" value="Transferase"/>
    <property type="match status" value="1"/>
</dbReference>
<reference evidence="3 4" key="1">
    <citation type="submission" date="2021-12" db="EMBL/GenBank/DDBJ databases">
        <title>High titer production of polyol ester of fatty acids by Rhodotorula paludigena BS15 towards product separation-free biomass refinery.</title>
        <authorList>
            <person name="Mano J."/>
            <person name="Ono H."/>
            <person name="Tanaka T."/>
            <person name="Naito K."/>
            <person name="Sushida H."/>
            <person name="Ike M."/>
            <person name="Tokuyasu K."/>
            <person name="Kitaoka M."/>
        </authorList>
    </citation>
    <scope>NUCLEOTIDE SEQUENCE [LARGE SCALE GENOMIC DNA]</scope>
    <source>
        <strain evidence="3 4">BS15</strain>
    </source>
</reference>
<sequence>MLAPSIPVSSPTHVLGPLDQLTAPVPVAVVYLYDHAIDAARLETALSHLVNYYPHLSGRLHYNPSDNTPEIHRIGEGMRFVTATANEDLEIPVGRPLLVTDLPSGGNPLFVPFDMSPTALCRDPVFSVQHTTFPDGKTALGIRILHILGDAFGFFQLVQDLAELYRNRTGTLVRPPCTESYLAGAAFTDEERKEALAYTPSGCKISSELPQFASPASPPRGRVVHVPTTTLAKVKTAATSPGANGWVSTFEALSAFLYRRIYHARQALAEPQPHATHFLTPVNLRPSNRLDLPPRYFPNALTTSTSSPSPDFLASASLPEVAAQVHSLVRSLDPIELERSARWVAAQPDKRVVRGTFPYDQPGFLVSQWSAWDQYDGVSFSDDVDARPLLASTPFTAISEMNGLAYYLRPRDGLGLDINIALCEDVWEVLDRDGGLLGEMA</sequence>
<gene>
    <name evidence="3" type="ORF">Rhopal_003905-T1</name>
</gene>
<dbReference type="Proteomes" id="UP001342314">
    <property type="component" value="Unassembled WGS sequence"/>
</dbReference>
<dbReference type="PANTHER" id="PTHR31642">
    <property type="entry name" value="TRICHOTHECENE 3-O-ACETYLTRANSFERASE"/>
    <property type="match status" value="1"/>
</dbReference>
<keyword evidence="2" id="KW-0012">Acyltransferase</keyword>
<evidence type="ECO:0000256" key="1">
    <source>
        <dbReference type="ARBA" id="ARBA00022679"/>
    </source>
</evidence>
<proteinExistence type="predicted"/>
<evidence type="ECO:0000313" key="4">
    <source>
        <dbReference type="Proteomes" id="UP001342314"/>
    </source>
</evidence>
<dbReference type="PANTHER" id="PTHR31642:SF11">
    <property type="entry name" value="SHIKIMATE O-HYDROXYCINNAMOYLTRANSFERASE"/>
    <property type="match status" value="1"/>
</dbReference>
<protein>
    <submittedName>
        <fullName evidence="3">Uncharacterized protein</fullName>
    </submittedName>
</protein>
<dbReference type="GO" id="GO:0016747">
    <property type="term" value="F:acyltransferase activity, transferring groups other than amino-acyl groups"/>
    <property type="evidence" value="ECO:0007669"/>
    <property type="project" value="TreeGrafter"/>
</dbReference>
<dbReference type="SUPFAM" id="SSF52777">
    <property type="entry name" value="CoA-dependent acyltransferases"/>
    <property type="match status" value="1"/>
</dbReference>
<keyword evidence="4" id="KW-1185">Reference proteome</keyword>
<accession>A0AAV5GEQ9</accession>
<dbReference type="InterPro" id="IPR050317">
    <property type="entry name" value="Plant_Fungal_Acyltransferase"/>
</dbReference>
<name>A0AAV5GEQ9_9BASI</name>
<dbReference type="EMBL" id="BQKY01000007">
    <property type="protein sequence ID" value="GJN90891.1"/>
    <property type="molecule type" value="Genomic_DNA"/>
</dbReference>
<evidence type="ECO:0000256" key="2">
    <source>
        <dbReference type="ARBA" id="ARBA00023315"/>
    </source>
</evidence>
<dbReference type="AlphaFoldDB" id="A0AAV5GEQ9"/>
<dbReference type="InterPro" id="IPR023213">
    <property type="entry name" value="CAT-like_dom_sf"/>
</dbReference>
<keyword evidence="1" id="KW-0808">Transferase</keyword>
<evidence type="ECO:0000313" key="3">
    <source>
        <dbReference type="EMBL" id="GJN90891.1"/>
    </source>
</evidence>